<dbReference type="RefSeq" id="WP_123664198.1">
    <property type="nucleotide sequence ID" value="NZ_RJKE01000001.1"/>
</dbReference>
<dbReference type="Proteomes" id="UP000272400">
    <property type="component" value="Unassembled WGS sequence"/>
</dbReference>
<organism evidence="1 2">
    <name type="scientific">Actinocorallia herbida</name>
    <dbReference type="NCBI Taxonomy" id="58109"/>
    <lineage>
        <taxon>Bacteria</taxon>
        <taxon>Bacillati</taxon>
        <taxon>Actinomycetota</taxon>
        <taxon>Actinomycetes</taxon>
        <taxon>Streptosporangiales</taxon>
        <taxon>Thermomonosporaceae</taxon>
        <taxon>Actinocorallia</taxon>
    </lineage>
</organism>
<dbReference type="OrthoDB" id="9764804at2"/>
<accession>A0A3N1CTH1</accession>
<dbReference type="EMBL" id="RJKE01000001">
    <property type="protein sequence ID" value="ROO84601.1"/>
    <property type="molecule type" value="Genomic_DNA"/>
</dbReference>
<dbReference type="PANTHER" id="PTHR43739">
    <property type="entry name" value="XYLOGLUCANASE (EUROFUNG)"/>
    <property type="match status" value="1"/>
</dbReference>
<dbReference type="PANTHER" id="PTHR43739:SF5">
    <property type="entry name" value="EXO-ALPHA-SIALIDASE"/>
    <property type="match status" value="1"/>
</dbReference>
<dbReference type="CDD" id="cd15482">
    <property type="entry name" value="Sialidase_non-viral"/>
    <property type="match status" value="1"/>
</dbReference>
<dbReference type="InterPro" id="IPR052025">
    <property type="entry name" value="Xyloglucanase_GH74"/>
</dbReference>
<dbReference type="GO" id="GO:0010411">
    <property type="term" value="P:xyloglucan metabolic process"/>
    <property type="evidence" value="ECO:0007669"/>
    <property type="project" value="TreeGrafter"/>
</dbReference>
<protein>
    <recommendedName>
        <fullName evidence="3">BNR/Asp-box repeat protein</fullName>
    </recommendedName>
</protein>
<dbReference type="SUPFAM" id="SSF110296">
    <property type="entry name" value="Oligoxyloglucan reducing end-specific cellobiohydrolase"/>
    <property type="match status" value="1"/>
</dbReference>
<proteinExistence type="predicted"/>
<dbReference type="Gene3D" id="2.130.10.10">
    <property type="entry name" value="YVTN repeat-like/Quinoprotein amine dehydrogenase"/>
    <property type="match status" value="1"/>
</dbReference>
<dbReference type="InterPro" id="IPR015943">
    <property type="entry name" value="WD40/YVTN_repeat-like_dom_sf"/>
</dbReference>
<evidence type="ECO:0008006" key="3">
    <source>
        <dbReference type="Google" id="ProtNLM"/>
    </source>
</evidence>
<gene>
    <name evidence="1" type="ORF">EDD29_2128</name>
</gene>
<keyword evidence="2" id="KW-1185">Reference proteome</keyword>
<evidence type="ECO:0000313" key="2">
    <source>
        <dbReference type="Proteomes" id="UP000272400"/>
    </source>
</evidence>
<reference evidence="1 2" key="1">
    <citation type="submission" date="2018-11" db="EMBL/GenBank/DDBJ databases">
        <title>Sequencing the genomes of 1000 actinobacteria strains.</title>
        <authorList>
            <person name="Klenk H.-P."/>
        </authorList>
    </citation>
    <scope>NUCLEOTIDE SEQUENCE [LARGE SCALE GENOMIC DNA]</scope>
    <source>
        <strain evidence="1 2">DSM 44254</strain>
    </source>
</reference>
<sequence length="354" mass="38384">MSVLVAIGTVKGLFLARSEDRRTWQVDEPVFGMSEVYSLCFESGRLLAGLSNPVIGPTVAIGEDNGARWAEPGPAPIVFPEDTGASLERVWQIMPGLDGKIFAGTQPSALFSSADGGLTFGMVRSLWDHPHRPHWEAGFGGQAIHTILPHPADPAQILVAMSTGGVYRTEDGGASWAPSNTGVQAVFLPDHYPEYGQCVHKVARDVLHPERLYLQNHEGVYRSDDGGRSWASIAEGLPGDFGFAVVAHPRRTGVLYTFPISGTEEGRYPYDHRCRVYRSEDAGDTWRPLTTGLPDTPFYATILRDAMCADPADPSGVYFGTRTGEVYASPDEGDTWHLVASHLPDVCAVRATTT</sequence>
<dbReference type="AlphaFoldDB" id="A0A3N1CTH1"/>
<comment type="caution">
    <text evidence="1">The sequence shown here is derived from an EMBL/GenBank/DDBJ whole genome shotgun (WGS) entry which is preliminary data.</text>
</comment>
<name>A0A3N1CTH1_9ACTN</name>
<evidence type="ECO:0000313" key="1">
    <source>
        <dbReference type="EMBL" id="ROO84601.1"/>
    </source>
</evidence>